<dbReference type="Proteomes" id="UP001178507">
    <property type="component" value="Unassembled WGS sequence"/>
</dbReference>
<dbReference type="EMBL" id="CAUJNA010003472">
    <property type="protein sequence ID" value="CAJ1402884.1"/>
    <property type="molecule type" value="Genomic_DNA"/>
</dbReference>
<sequence length="120" mass="14552">MASRAVRSLRLRTGSAKVQVRSFTSWWHRWVDGKNPDNPQAAEVSDWLREQKIDPYLIPRDEIEDWRRQYLMRKHYPEYDVDKTKPEAEQQAEAEDPWGRLCKRKGHVVQRWQRMYPLSE</sequence>
<keyword evidence="2" id="KW-1185">Reference proteome</keyword>
<protein>
    <submittedName>
        <fullName evidence="1">Uncharacterized protein</fullName>
    </submittedName>
</protein>
<evidence type="ECO:0000313" key="2">
    <source>
        <dbReference type="Proteomes" id="UP001178507"/>
    </source>
</evidence>
<accession>A0AA36JBZ0</accession>
<gene>
    <name evidence="1" type="ORF">EVOR1521_LOCUS25671</name>
</gene>
<dbReference type="AlphaFoldDB" id="A0AA36JBZ0"/>
<reference evidence="1" key="1">
    <citation type="submission" date="2023-08" db="EMBL/GenBank/DDBJ databases">
        <authorList>
            <person name="Chen Y."/>
            <person name="Shah S."/>
            <person name="Dougan E. K."/>
            <person name="Thang M."/>
            <person name="Chan C."/>
        </authorList>
    </citation>
    <scope>NUCLEOTIDE SEQUENCE</scope>
</reference>
<name>A0AA36JBZ0_9DINO</name>
<comment type="caution">
    <text evidence="1">The sequence shown here is derived from an EMBL/GenBank/DDBJ whole genome shotgun (WGS) entry which is preliminary data.</text>
</comment>
<proteinExistence type="predicted"/>
<organism evidence="1 2">
    <name type="scientific">Effrenium voratum</name>
    <dbReference type="NCBI Taxonomy" id="2562239"/>
    <lineage>
        <taxon>Eukaryota</taxon>
        <taxon>Sar</taxon>
        <taxon>Alveolata</taxon>
        <taxon>Dinophyceae</taxon>
        <taxon>Suessiales</taxon>
        <taxon>Symbiodiniaceae</taxon>
        <taxon>Effrenium</taxon>
    </lineage>
</organism>
<evidence type="ECO:0000313" key="1">
    <source>
        <dbReference type="EMBL" id="CAJ1402884.1"/>
    </source>
</evidence>